<evidence type="ECO:0000313" key="19">
    <source>
        <dbReference type="RefSeq" id="XP_035539294.1"/>
    </source>
</evidence>
<keyword evidence="10 15" id="KW-0472">Membrane</keyword>
<dbReference type="SUPFAM" id="SSF69593">
    <property type="entry name" value="Glycerol-3-phosphate (1)-acyltransferase"/>
    <property type="match status" value="1"/>
</dbReference>
<dbReference type="RefSeq" id="XP_035539294.1">
    <property type="nucleotide sequence ID" value="XM_035683401.1"/>
</dbReference>
<evidence type="ECO:0000256" key="14">
    <source>
        <dbReference type="SAM" id="MobiDB-lite"/>
    </source>
</evidence>
<keyword evidence="8 15" id="KW-1133">Transmembrane helix</keyword>
<dbReference type="KEGG" id="jre:109022172"/>
<dbReference type="GO" id="GO:0008654">
    <property type="term" value="P:phospholipid biosynthetic process"/>
    <property type="evidence" value="ECO:0007669"/>
    <property type="project" value="UniProtKB-KW"/>
</dbReference>
<keyword evidence="6 15" id="KW-0812">Transmembrane</keyword>
<sequence length="578" mass="65033">MQTHGVALSLSQSLNFRPSDDPSAMADHDISSPLLSSQPSDTPHLTIIVNASDSDNHPNNKNINNDNNGNHQNGRDSHSRNPFELIGSKGLEVPGPATVDPFRNETPTIDGLYEWVKIVVCLPIAAVRLVLFGVCLLVGFLATKLALEGWKDKQNPLPRWRSRIMWVTRVCARCILFSFGYHWIRRKGKPAPRETAPIVVSNHVSFIEPIFYFYELFPTIVAAESHDSIPFVGTIIRAMQVIYVNRFSPSSRKHAVNEIKRKASCDGFPRLLLFPEGTTTNGSVLISFQLGAFIPGYPIQPVVVHYPYVHFDQSWGNISLAKLMFRMFTQFHNFMEVEYLPVVSPLTNRKESIIHLAERTSHAIATALNVTETSHSYGDLMLLTKALQSKQEKPSSYMVEMARVESLFHISSLEAVDFLDKFLSMNPDPSGCVRFYDFLSVLRLKACALSEEIFAFIDVEKNGTITFKQFLFGSAHVMKQPLFRQACELSFTECTAGGNDYILEHELGDFLGRGIPDLNADEVHGLFNLFDSDNDGKISKDDFDCCLRKNPLLIALFLPCLLHKGFSSQKLVLERWRA</sequence>
<dbReference type="AlphaFoldDB" id="A0A6P9DVL3"/>
<keyword evidence="4" id="KW-0444">Lipid biosynthesis</keyword>
<dbReference type="GO" id="GO:0005509">
    <property type="term" value="F:calcium ion binding"/>
    <property type="evidence" value="ECO:0007669"/>
    <property type="project" value="InterPro"/>
</dbReference>
<dbReference type="UniPathway" id="UPA00085"/>
<feature type="compositionally biased region" description="Polar residues" evidence="14">
    <location>
        <begin position="1"/>
        <end position="16"/>
    </location>
</feature>
<dbReference type="Gene3D" id="1.10.238.10">
    <property type="entry name" value="EF-hand"/>
    <property type="match status" value="1"/>
</dbReference>
<feature type="compositionally biased region" description="Low complexity" evidence="14">
    <location>
        <begin position="57"/>
        <end position="72"/>
    </location>
</feature>
<keyword evidence="12" id="KW-1208">Phospholipid metabolism</keyword>
<dbReference type="GO" id="GO:0008374">
    <property type="term" value="F:O-acyltransferase activity"/>
    <property type="evidence" value="ECO:0007669"/>
    <property type="project" value="InterPro"/>
</dbReference>
<evidence type="ECO:0000256" key="3">
    <source>
        <dbReference type="ARBA" id="ARBA00008655"/>
    </source>
</evidence>
<evidence type="ECO:0000256" key="2">
    <source>
        <dbReference type="ARBA" id="ARBA00005074"/>
    </source>
</evidence>
<reference evidence="18 19" key="1">
    <citation type="submission" date="2025-04" db="UniProtKB">
        <authorList>
            <consortium name="RefSeq"/>
        </authorList>
    </citation>
    <scope>IDENTIFICATION</scope>
    <source>
        <tissue evidence="18 19">Leaves</tissue>
    </source>
</reference>
<dbReference type="InterPro" id="IPR018247">
    <property type="entry name" value="EF_Hand_1_Ca_BS"/>
</dbReference>
<feature type="domain" description="EF-hand" evidence="16">
    <location>
        <begin position="518"/>
        <end position="553"/>
    </location>
</feature>
<dbReference type="RefSeq" id="XP_035539293.1">
    <property type="nucleotide sequence ID" value="XM_035683400.1"/>
</dbReference>
<evidence type="ECO:0000313" key="18">
    <source>
        <dbReference type="RefSeq" id="XP_035539293.1"/>
    </source>
</evidence>
<dbReference type="SMART" id="SM00054">
    <property type="entry name" value="EFh"/>
    <property type="match status" value="2"/>
</dbReference>
<dbReference type="PANTHER" id="PTHR23063">
    <property type="entry name" value="PHOSPHOLIPID ACYLTRANSFERASE"/>
    <property type="match status" value="1"/>
</dbReference>
<dbReference type="InterPro" id="IPR002123">
    <property type="entry name" value="Plipid/glycerol_acylTrfase"/>
</dbReference>
<evidence type="ECO:0000256" key="7">
    <source>
        <dbReference type="ARBA" id="ARBA00022837"/>
    </source>
</evidence>
<keyword evidence="9" id="KW-0443">Lipid metabolism</keyword>
<dbReference type="OrthoDB" id="272512at2759"/>
<dbReference type="Pfam" id="PF13833">
    <property type="entry name" value="EF-hand_8"/>
    <property type="match status" value="1"/>
</dbReference>
<feature type="region of interest" description="Disordered" evidence="14">
    <location>
        <begin position="1"/>
        <end position="81"/>
    </location>
</feature>
<keyword evidence="13" id="KW-0012">Acyltransferase</keyword>
<organism evidence="17 19">
    <name type="scientific">Juglans regia</name>
    <name type="common">English walnut</name>
    <dbReference type="NCBI Taxonomy" id="51240"/>
    <lineage>
        <taxon>Eukaryota</taxon>
        <taxon>Viridiplantae</taxon>
        <taxon>Streptophyta</taxon>
        <taxon>Embryophyta</taxon>
        <taxon>Tracheophyta</taxon>
        <taxon>Spermatophyta</taxon>
        <taxon>Magnoliopsida</taxon>
        <taxon>eudicotyledons</taxon>
        <taxon>Gunneridae</taxon>
        <taxon>Pentapetalae</taxon>
        <taxon>rosids</taxon>
        <taxon>fabids</taxon>
        <taxon>Fagales</taxon>
        <taxon>Juglandaceae</taxon>
        <taxon>Juglans</taxon>
    </lineage>
</organism>
<dbReference type="InterPro" id="IPR002048">
    <property type="entry name" value="EF_hand_dom"/>
</dbReference>
<dbReference type="PANTHER" id="PTHR23063:SF52">
    <property type="entry name" value="LYSOPHOSPHATIDYLCHOLINE ACYLTRANSFERASE"/>
    <property type="match status" value="1"/>
</dbReference>
<dbReference type="GO" id="GO:0016020">
    <property type="term" value="C:membrane"/>
    <property type="evidence" value="ECO:0007669"/>
    <property type="project" value="UniProtKB-SubCell"/>
</dbReference>
<dbReference type="Proteomes" id="UP000235220">
    <property type="component" value="Chromosome 12"/>
</dbReference>
<proteinExistence type="inferred from homology"/>
<evidence type="ECO:0000256" key="15">
    <source>
        <dbReference type="SAM" id="Phobius"/>
    </source>
</evidence>
<comment type="subcellular location">
    <subcellularLocation>
        <location evidence="1">Membrane</location>
    </subcellularLocation>
</comment>
<evidence type="ECO:0000256" key="8">
    <source>
        <dbReference type="ARBA" id="ARBA00022989"/>
    </source>
</evidence>
<evidence type="ECO:0000256" key="5">
    <source>
        <dbReference type="ARBA" id="ARBA00022679"/>
    </source>
</evidence>
<dbReference type="CDD" id="cd07991">
    <property type="entry name" value="LPLAT_LPCAT1-like"/>
    <property type="match status" value="1"/>
</dbReference>
<evidence type="ECO:0000256" key="1">
    <source>
        <dbReference type="ARBA" id="ARBA00004370"/>
    </source>
</evidence>
<keyword evidence="5" id="KW-0808">Transferase</keyword>
<comment type="pathway">
    <text evidence="2">Lipid metabolism; phospholipid metabolism.</text>
</comment>
<protein>
    <submittedName>
        <fullName evidence="18 19">Lysophospholipid acyltransferase LPEAT2-like</fullName>
    </submittedName>
</protein>
<evidence type="ECO:0000256" key="9">
    <source>
        <dbReference type="ARBA" id="ARBA00023098"/>
    </source>
</evidence>
<keyword evidence="7" id="KW-0106">Calcium</keyword>
<dbReference type="SUPFAM" id="SSF47473">
    <property type="entry name" value="EF-hand"/>
    <property type="match status" value="1"/>
</dbReference>
<dbReference type="GeneID" id="109022172"/>
<accession>A0A6P9DVL3</accession>
<comment type="similarity">
    <text evidence="3">Belongs to the 1-acyl-sn-glycerol-3-phosphate acyltransferase family.</text>
</comment>
<dbReference type="SMART" id="SM00563">
    <property type="entry name" value="PlsC"/>
    <property type="match status" value="1"/>
</dbReference>
<dbReference type="PROSITE" id="PS00018">
    <property type="entry name" value="EF_HAND_1"/>
    <property type="match status" value="1"/>
</dbReference>
<evidence type="ECO:0000256" key="13">
    <source>
        <dbReference type="ARBA" id="ARBA00023315"/>
    </source>
</evidence>
<dbReference type="InterPro" id="IPR045252">
    <property type="entry name" value="LPCAT1-like"/>
</dbReference>
<keyword evidence="17" id="KW-1185">Reference proteome</keyword>
<evidence type="ECO:0000256" key="10">
    <source>
        <dbReference type="ARBA" id="ARBA00023136"/>
    </source>
</evidence>
<evidence type="ECO:0000256" key="12">
    <source>
        <dbReference type="ARBA" id="ARBA00023264"/>
    </source>
</evidence>
<evidence type="ECO:0000256" key="4">
    <source>
        <dbReference type="ARBA" id="ARBA00022516"/>
    </source>
</evidence>
<name>A0A6P9DVL3_JUGRE</name>
<evidence type="ECO:0000259" key="16">
    <source>
        <dbReference type="PROSITE" id="PS50222"/>
    </source>
</evidence>
<evidence type="ECO:0000256" key="11">
    <source>
        <dbReference type="ARBA" id="ARBA00023209"/>
    </source>
</evidence>
<dbReference type="PROSITE" id="PS50222">
    <property type="entry name" value="EF_HAND_2"/>
    <property type="match status" value="1"/>
</dbReference>
<dbReference type="InterPro" id="IPR011992">
    <property type="entry name" value="EF-hand-dom_pair"/>
</dbReference>
<dbReference type="Pfam" id="PF01553">
    <property type="entry name" value="Acyltransferase"/>
    <property type="match status" value="1"/>
</dbReference>
<keyword evidence="11" id="KW-0594">Phospholipid biosynthesis</keyword>
<feature type="transmembrane region" description="Helical" evidence="15">
    <location>
        <begin position="115"/>
        <end position="143"/>
    </location>
</feature>
<evidence type="ECO:0000313" key="17">
    <source>
        <dbReference type="Proteomes" id="UP000235220"/>
    </source>
</evidence>
<feature type="compositionally biased region" description="Polar residues" evidence="14">
    <location>
        <begin position="33"/>
        <end position="53"/>
    </location>
</feature>
<gene>
    <name evidence="18 19" type="primary">LOC109022172</name>
</gene>
<evidence type="ECO:0000256" key="6">
    <source>
        <dbReference type="ARBA" id="ARBA00022692"/>
    </source>
</evidence>